<evidence type="ECO:0000256" key="3">
    <source>
        <dbReference type="ARBA" id="ARBA00022448"/>
    </source>
</evidence>
<dbReference type="InterPro" id="IPR058625">
    <property type="entry name" value="MdtA-like_BSH"/>
</dbReference>
<organism evidence="9 10">
    <name type="scientific">Methylocella tundrae</name>
    <dbReference type="NCBI Taxonomy" id="227605"/>
    <lineage>
        <taxon>Bacteria</taxon>
        <taxon>Pseudomonadati</taxon>
        <taxon>Pseudomonadota</taxon>
        <taxon>Alphaproteobacteria</taxon>
        <taxon>Hyphomicrobiales</taxon>
        <taxon>Beijerinckiaceae</taxon>
        <taxon>Methylocella</taxon>
    </lineage>
</organism>
<evidence type="ECO:0000313" key="9">
    <source>
        <dbReference type="EMBL" id="VFU16264.1"/>
    </source>
</evidence>
<dbReference type="Proteomes" id="UP000294360">
    <property type="component" value="Plasmid 2"/>
</dbReference>
<accession>A0A4U8Z6I8</accession>
<dbReference type="GO" id="GO:1990281">
    <property type="term" value="C:efflux pump complex"/>
    <property type="evidence" value="ECO:0007669"/>
    <property type="project" value="TreeGrafter"/>
</dbReference>
<keyword evidence="5" id="KW-0472">Membrane</keyword>
<evidence type="ECO:0000256" key="2">
    <source>
        <dbReference type="ARBA" id="ARBA00009477"/>
    </source>
</evidence>
<reference evidence="9 10" key="1">
    <citation type="submission" date="2019-03" db="EMBL/GenBank/DDBJ databases">
        <authorList>
            <person name="Kox A.R. M."/>
        </authorList>
    </citation>
    <scope>NUCLEOTIDE SEQUENCE [LARGE SCALE GENOMIC DNA]</scope>
    <source>
        <strain evidence="9">MTUNDRAET4 annotated genome</strain>
        <plasmid evidence="10">2</plasmid>
    </source>
</reference>
<dbReference type="InterPro" id="IPR058792">
    <property type="entry name" value="Beta-barrel_RND_2"/>
</dbReference>
<dbReference type="KEGG" id="mtun:MTUNDRAET4_0025.1"/>
<dbReference type="Gene3D" id="2.40.30.170">
    <property type="match status" value="1"/>
</dbReference>
<keyword evidence="5" id="KW-0812">Transmembrane</keyword>
<dbReference type="EMBL" id="LR536451">
    <property type="protein sequence ID" value="VFU16264.1"/>
    <property type="molecule type" value="Genomic_DNA"/>
</dbReference>
<dbReference type="PANTHER" id="PTHR30469:SF37">
    <property type="entry name" value="RAGD PROTEIN"/>
    <property type="match status" value="1"/>
</dbReference>
<evidence type="ECO:0000256" key="1">
    <source>
        <dbReference type="ARBA" id="ARBA00004196"/>
    </source>
</evidence>
<comment type="similarity">
    <text evidence="2">Belongs to the membrane fusion protein (MFP) (TC 8.A.1) family.</text>
</comment>
<feature type="transmembrane region" description="Helical" evidence="5">
    <location>
        <begin position="43"/>
        <end position="61"/>
    </location>
</feature>
<feature type="compositionally biased region" description="Basic and acidic residues" evidence="4">
    <location>
        <begin position="17"/>
        <end position="28"/>
    </location>
</feature>
<comment type="subcellular location">
    <subcellularLocation>
        <location evidence="1">Cell envelope</location>
    </subcellularLocation>
</comment>
<evidence type="ECO:0000259" key="6">
    <source>
        <dbReference type="Pfam" id="PF25917"/>
    </source>
</evidence>
<dbReference type="Pfam" id="PF25954">
    <property type="entry name" value="Beta-barrel_RND_2"/>
    <property type="match status" value="1"/>
</dbReference>
<evidence type="ECO:0000259" key="8">
    <source>
        <dbReference type="Pfam" id="PF25967"/>
    </source>
</evidence>
<name>A0A4U8Z6I8_METTU</name>
<evidence type="ECO:0000256" key="5">
    <source>
        <dbReference type="SAM" id="Phobius"/>
    </source>
</evidence>
<feature type="domain" description="CusB-like beta-barrel" evidence="7">
    <location>
        <begin position="278"/>
        <end position="349"/>
    </location>
</feature>
<gene>
    <name evidence="9" type="ORF">MTUNDRAET4_0025</name>
</gene>
<dbReference type="InterPro" id="IPR058627">
    <property type="entry name" value="MdtA-like_C"/>
</dbReference>
<evidence type="ECO:0000259" key="7">
    <source>
        <dbReference type="Pfam" id="PF25954"/>
    </source>
</evidence>
<dbReference type="NCBIfam" id="TIGR01730">
    <property type="entry name" value="RND_mfp"/>
    <property type="match status" value="1"/>
</dbReference>
<feature type="domain" description="Multidrug resistance protein MdtA-like barrel-sandwich hybrid" evidence="6">
    <location>
        <begin position="114"/>
        <end position="261"/>
    </location>
</feature>
<dbReference type="Gene3D" id="2.40.420.20">
    <property type="match status" value="1"/>
</dbReference>
<keyword evidence="5" id="KW-1133">Transmembrane helix</keyword>
<evidence type="ECO:0000313" key="10">
    <source>
        <dbReference type="Proteomes" id="UP000294360"/>
    </source>
</evidence>
<sequence>MITPHKTAEIVMTPSDVSDRNSSEREDGAGGPTNVSPGAGRRMLSLAAAVAIALAAGFWFVHHNQIESEARLADQTKRDAAEPPLVDVVIAEAAPAQQTLTLPGSTAAWNESIIYARVSGYVANWLVDIGDRVKSGQTLALIETPELDAELVAAKAKLNASQAGVEVKQARADFARTTYERWRNSPKGVVSDQERESKKAGSAEAIAELDAARAQVLLDQAQVDRLTALTNFKRVQAPFDGIITERQIDLGNLVTAGSTASTSPLYRLAKDDPIRVFVHAPQSAAAQLMKVGTPAVIRRSDQPNQRLEGEVTRSAKAINPKSRTLRVEIDLPNPDLALVPGLYVEVSFKLKNEGLIQAPAAALLFRASGPQVAVIDENGVVQIKDVTIARDDGNFVQIASGLAIGDKVALNLSSQIMAGEKVKISQANKGKSKNLAETTP</sequence>
<dbReference type="AlphaFoldDB" id="A0A4U8Z6I8"/>
<feature type="region of interest" description="Disordered" evidence="4">
    <location>
        <begin position="1"/>
        <end position="38"/>
    </location>
</feature>
<dbReference type="GO" id="GO:0015562">
    <property type="term" value="F:efflux transmembrane transporter activity"/>
    <property type="evidence" value="ECO:0007669"/>
    <property type="project" value="TreeGrafter"/>
</dbReference>
<keyword evidence="9" id="KW-0614">Plasmid</keyword>
<feature type="domain" description="Multidrug resistance protein MdtA-like C-terminal permuted SH3" evidence="8">
    <location>
        <begin position="358"/>
        <end position="408"/>
    </location>
</feature>
<geneLocation type="plasmid" evidence="9 10">
    <name>2</name>
</geneLocation>
<dbReference type="InterPro" id="IPR006143">
    <property type="entry name" value="RND_pump_MFP"/>
</dbReference>
<keyword evidence="3" id="KW-0813">Transport</keyword>
<dbReference type="Gene3D" id="1.10.287.470">
    <property type="entry name" value="Helix hairpin bin"/>
    <property type="match status" value="1"/>
</dbReference>
<dbReference type="Gene3D" id="2.40.50.100">
    <property type="match status" value="1"/>
</dbReference>
<evidence type="ECO:0000256" key="4">
    <source>
        <dbReference type="SAM" id="MobiDB-lite"/>
    </source>
</evidence>
<dbReference type="Pfam" id="PF25917">
    <property type="entry name" value="BSH_RND"/>
    <property type="match status" value="1"/>
</dbReference>
<dbReference type="SUPFAM" id="SSF111369">
    <property type="entry name" value="HlyD-like secretion proteins"/>
    <property type="match status" value="1"/>
</dbReference>
<protein>
    <submittedName>
        <fullName evidence="9">Efflux RND transporter periplasmic adaptor subunit</fullName>
    </submittedName>
</protein>
<proteinExistence type="inferred from homology"/>
<dbReference type="PANTHER" id="PTHR30469">
    <property type="entry name" value="MULTIDRUG RESISTANCE PROTEIN MDTA"/>
    <property type="match status" value="1"/>
</dbReference>
<dbReference type="Pfam" id="PF25967">
    <property type="entry name" value="RND-MFP_C"/>
    <property type="match status" value="1"/>
</dbReference>